<reference evidence="1" key="2">
    <citation type="journal article" date="2015" name="Data Brief">
        <title>Shoot transcriptome of the giant reed, Arundo donax.</title>
        <authorList>
            <person name="Barrero R.A."/>
            <person name="Guerrero F.D."/>
            <person name="Moolhuijzen P."/>
            <person name="Goolsby J.A."/>
            <person name="Tidwell J."/>
            <person name="Bellgard S.E."/>
            <person name="Bellgard M.I."/>
        </authorList>
    </citation>
    <scope>NUCLEOTIDE SEQUENCE</scope>
    <source>
        <tissue evidence="1">Shoot tissue taken approximately 20 cm above the soil surface</tissue>
    </source>
</reference>
<organism evidence="1">
    <name type="scientific">Arundo donax</name>
    <name type="common">Giant reed</name>
    <name type="synonym">Donax arundinaceus</name>
    <dbReference type="NCBI Taxonomy" id="35708"/>
    <lineage>
        <taxon>Eukaryota</taxon>
        <taxon>Viridiplantae</taxon>
        <taxon>Streptophyta</taxon>
        <taxon>Embryophyta</taxon>
        <taxon>Tracheophyta</taxon>
        <taxon>Spermatophyta</taxon>
        <taxon>Magnoliopsida</taxon>
        <taxon>Liliopsida</taxon>
        <taxon>Poales</taxon>
        <taxon>Poaceae</taxon>
        <taxon>PACMAD clade</taxon>
        <taxon>Arundinoideae</taxon>
        <taxon>Arundineae</taxon>
        <taxon>Arundo</taxon>
    </lineage>
</organism>
<dbReference type="AlphaFoldDB" id="A0A0A9DLH8"/>
<protein>
    <submittedName>
        <fullName evidence="1">Uncharacterized protein</fullName>
    </submittedName>
</protein>
<dbReference type="EMBL" id="GBRH01211365">
    <property type="protein sequence ID" value="JAD86530.1"/>
    <property type="molecule type" value="Transcribed_RNA"/>
</dbReference>
<sequence length="40" mass="4487">MEMEGKLDALFLWHATTMKLKSSKVSAVLCLVSQMSSTKR</sequence>
<reference evidence="1" key="1">
    <citation type="submission" date="2014-09" db="EMBL/GenBank/DDBJ databases">
        <authorList>
            <person name="Magalhaes I.L.F."/>
            <person name="Oliveira U."/>
            <person name="Santos F.R."/>
            <person name="Vidigal T.H.D.A."/>
            <person name="Brescovit A.D."/>
            <person name="Santos A.J."/>
        </authorList>
    </citation>
    <scope>NUCLEOTIDE SEQUENCE</scope>
    <source>
        <tissue evidence="1">Shoot tissue taken approximately 20 cm above the soil surface</tissue>
    </source>
</reference>
<evidence type="ECO:0000313" key="1">
    <source>
        <dbReference type="EMBL" id="JAD86530.1"/>
    </source>
</evidence>
<name>A0A0A9DLH8_ARUDO</name>
<accession>A0A0A9DLH8</accession>
<proteinExistence type="predicted"/>